<dbReference type="STRING" id="13706.A0A1X2GZB0"/>
<protein>
    <recommendedName>
        <fullName evidence="3">Tc1-like transposase DDE domain-containing protein</fullName>
    </recommendedName>
</protein>
<dbReference type="OrthoDB" id="2201966at2759"/>
<accession>A0A1X2GZB0</accession>
<dbReference type="EMBL" id="MCGN01000015">
    <property type="protein sequence ID" value="ORY89522.1"/>
    <property type="molecule type" value="Genomic_DNA"/>
</dbReference>
<proteinExistence type="predicted"/>
<keyword evidence="2" id="KW-1185">Reference proteome</keyword>
<dbReference type="InterPro" id="IPR036397">
    <property type="entry name" value="RNaseH_sf"/>
</dbReference>
<dbReference type="Proteomes" id="UP000242180">
    <property type="component" value="Unassembled WGS sequence"/>
</dbReference>
<sequence>LNPIEECWAKIKAEVRKNPLDSKDHLSSRIQEAAQKVSAKDCRGYIRHSRSYFGKCLD</sequence>
<dbReference type="OMA" id="SHAETFW"/>
<evidence type="ECO:0008006" key="3">
    <source>
        <dbReference type="Google" id="ProtNLM"/>
    </source>
</evidence>
<name>A0A1X2GZB0_SYNRA</name>
<feature type="non-terminal residue" evidence="1">
    <location>
        <position position="58"/>
    </location>
</feature>
<gene>
    <name evidence="1" type="ORF">BCR43DRAFT_418711</name>
</gene>
<dbReference type="Gene3D" id="3.30.420.10">
    <property type="entry name" value="Ribonuclease H-like superfamily/Ribonuclease H"/>
    <property type="match status" value="1"/>
</dbReference>
<dbReference type="InParanoid" id="A0A1X2GZB0"/>
<organism evidence="1 2">
    <name type="scientific">Syncephalastrum racemosum</name>
    <name type="common">Filamentous fungus</name>
    <dbReference type="NCBI Taxonomy" id="13706"/>
    <lineage>
        <taxon>Eukaryota</taxon>
        <taxon>Fungi</taxon>
        <taxon>Fungi incertae sedis</taxon>
        <taxon>Mucoromycota</taxon>
        <taxon>Mucoromycotina</taxon>
        <taxon>Mucoromycetes</taxon>
        <taxon>Mucorales</taxon>
        <taxon>Syncephalastraceae</taxon>
        <taxon>Syncephalastrum</taxon>
    </lineage>
</organism>
<feature type="non-terminal residue" evidence="1">
    <location>
        <position position="1"/>
    </location>
</feature>
<dbReference type="GO" id="GO:0003676">
    <property type="term" value="F:nucleic acid binding"/>
    <property type="evidence" value="ECO:0007669"/>
    <property type="project" value="InterPro"/>
</dbReference>
<reference evidence="1 2" key="1">
    <citation type="submission" date="2016-07" db="EMBL/GenBank/DDBJ databases">
        <title>Pervasive Adenine N6-methylation of Active Genes in Fungi.</title>
        <authorList>
            <consortium name="DOE Joint Genome Institute"/>
            <person name="Mondo S.J."/>
            <person name="Dannebaum R.O."/>
            <person name="Kuo R.C."/>
            <person name="Labutti K."/>
            <person name="Haridas S."/>
            <person name="Kuo A."/>
            <person name="Salamov A."/>
            <person name="Ahrendt S.R."/>
            <person name="Lipzen A."/>
            <person name="Sullivan W."/>
            <person name="Andreopoulos W.B."/>
            <person name="Clum A."/>
            <person name="Lindquist E."/>
            <person name="Daum C."/>
            <person name="Ramamoorthy G.K."/>
            <person name="Gryganskyi A."/>
            <person name="Culley D."/>
            <person name="Magnuson J.K."/>
            <person name="James T.Y."/>
            <person name="O'Malley M.A."/>
            <person name="Stajich J.E."/>
            <person name="Spatafora J.W."/>
            <person name="Visel A."/>
            <person name="Grigoriev I.V."/>
        </authorList>
    </citation>
    <scope>NUCLEOTIDE SEQUENCE [LARGE SCALE GENOMIC DNA]</scope>
    <source>
        <strain evidence="1 2">NRRL 2496</strain>
    </source>
</reference>
<evidence type="ECO:0000313" key="2">
    <source>
        <dbReference type="Proteomes" id="UP000242180"/>
    </source>
</evidence>
<comment type="caution">
    <text evidence="1">The sequence shown here is derived from an EMBL/GenBank/DDBJ whole genome shotgun (WGS) entry which is preliminary data.</text>
</comment>
<evidence type="ECO:0000313" key="1">
    <source>
        <dbReference type="EMBL" id="ORY89522.1"/>
    </source>
</evidence>
<dbReference type="AlphaFoldDB" id="A0A1X2GZB0"/>